<protein>
    <submittedName>
        <fullName evidence="1">Uncharacterized protein</fullName>
    </submittedName>
</protein>
<evidence type="ECO:0000313" key="2">
    <source>
        <dbReference type="EMBL" id="GES89930.1"/>
    </source>
</evidence>
<dbReference type="AlphaFoldDB" id="A0A2Z6SEN9"/>
<dbReference type="Proteomes" id="UP000247702">
    <property type="component" value="Unassembled WGS sequence"/>
</dbReference>
<accession>A0A2Z6SEN9</accession>
<dbReference type="EMBL" id="BEXD01004203">
    <property type="protein sequence ID" value="GBC08252.1"/>
    <property type="molecule type" value="Genomic_DNA"/>
</dbReference>
<organism evidence="1 3">
    <name type="scientific">Rhizophagus clarus</name>
    <dbReference type="NCBI Taxonomy" id="94130"/>
    <lineage>
        <taxon>Eukaryota</taxon>
        <taxon>Fungi</taxon>
        <taxon>Fungi incertae sedis</taxon>
        <taxon>Mucoromycota</taxon>
        <taxon>Glomeromycotina</taxon>
        <taxon>Glomeromycetes</taxon>
        <taxon>Glomerales</taxon>
        <taxon>Glomeraceae</taxon>
        <taxon>Rhizophagus</taxon>
    </lineage>
</organism>
<evidence type="ECO:0000313" key="1">
    <source>
        <dbReference type="EMBL" id="GBC08252.1"/>
    </source>
</evidence>
<proteinExistence type="predicted"/>
<sequence length="122" mass="14216">MDVDQAPDVTVTQQPNNNLKIITLPDNKDNFVLIAKNFTTYMEANNFPANILRVERAYKTTKLLKDYPGFEYTAPAYYSITNDNNKRKKIKVIKAIFSSEDGYNKLLQDNFHFKIMEEDKLK</sequence>
<reference evidence="1 3" key="1">
    <citation type="submission" date="2017-11" db="EMBL/GenBank/DDBJ databases">
        <title>The genome of Rhizophagus clarus HR1 reveals common genetic basis of auxotrophy among arbuscular mycorrhizal fungi.</title>
        <authorList>
            <person name="Kobayashi Y."/>
        </authorList>
    </citation>
    <scope>NUCLEOTIDE SEQUENCE [LARGE SCALE GENOMIC DNA]</scope>
    <source>
        <strain evidence="1 3">HR1</strain>
    </source>
</reference>
<gene>
    <name evidence="2" type="ORF">RCL2_001679600</name>
    <name evidence="1" type="ORF">RclHR1_00080029</name>
</gene>
<name>A0A2Z6SEN9_9GLOM</name>
<comment type="caution">
    <text evidence="1">The sequence shown here is derived from an EMBL/GenBank/DDBJ whole genome shotgun (WGS) entry which is preliminary data.</text>
</comment>
<dbReference type="EMBL" id="BLAL01000193">
    <property type="protein sequence ID" value="GES89930.1"/>
    <property type="molecule type" value="Genomic_DNA"/>
</dbReference>
<evidence type="ECO:0000313" key="3">
    <source>
        <dbReference type="Proteomes" id="UP000247702"/>
    </source>
</evidence>
<reference evidence="2" key="2">
    <citation type="submission" date="2019-10" db="EMBL/GenBank/DDBJ databases">
        <title>Conservation and host-specific expression of non-tandemly repeated heterogenous ribosome RNA gene in arbuscular mycorrhizal fungi.</title>
        <authorList>
            <person name="Maeda T."/>
            <person name="Kobayashi Y."/>
            <person name="Nakagawa T."/>
            <person name="Ezawa T."/>
            <person name="Yamaguchi K."/>
            <person name="Bino T."/>
            <person name="Nishimoto Y."/>
            <person name="Shigenobu S."/>
            <person name="Kawaguchi M."/>
        </authorList>
    </citation>
    <scope>NUCLEOTIDE SEQUENCE</scope>
    <source>
        <strain evidence="2">HR1</strain>
    </source>
</reference>
<dbReference type="Proteomes" id="UP000615446">
    <property type="component" value="Unassembled WGS sequence"/>
</dbReference>
<keyword evidence="3" id="KW-1185">Reference proteome</keyword>